<dbReference type="CDD" id="cd01392">
    <property type="entry name" value="HTH_LacI"/>
    <property type="match status" value="1"/>
</dbReference>
<evidence type="ECO:0000259" key="6">
    <source>
        <dbReference type="PROSITE" id="PS50943"/>
    </source>
</evidence>
<dbReference type="OrthoDB" id="9789891at2"/>
<feature type="domain" description="HTH cro/C1-type" evidence="6">
    <location>
        <begin position="4"/>
        <end position="51"/>
    </location>
</feature>
<comment type="caution">
    <text evidence="7">The sequence shown here is derived from an EMBL/GenBank/DDBJ whole genome shotgun (WGS) entry which is preliminary data.</text>
</comment>
<dbReference type="PRINTS" id="PR00036">
    <property type="entry name" value="HTHLACI"/>
</dbReference>
<proteinExistence type="predicted"/>
<evidence type="ECO:0000259" key="5">
    <source>
        <dbReference type="PROSITE" id="PS50932"/>
    </source>
</evidence>
<dbReference type="Pfam" id="PF00356">
    <property type="entry name" value="LacI"/>
    <property type="match status" value="1"/>
</dbReference>
<dbReference type="RefSeq" id="WP_058294382.1">
    <property type="nucleotide sequence ID" value="NZ_CAKJVF010000219.1"/>
</dbReference>
<dbReference type="SUPFAM" id="SSF47413">
    <property type="entry name" value="lambda repressor-like DNA-binding domains"/>
    <property type="match status" value="1"/>
</dbReference>
<feature type="domain" description="HTH lacI-type" evidence="5">
    <location>
        <begin position="3"/>
        <end position="57"/>
    </location>
</feature>
<dbReference type="Proteomes" id="UP000220840">
    <property type="component" value="Unassembled WGS sequence"/>
</dbReference>
<evidence type="ECO:0000313" key="7">
    <source>
        <dbReference type="EMBL" id="PEG30207.1"/>
    </source>
</evidence>
<dbReference type="PANTHER" id="PTHR30146">
    <property type="entry name" value="LACI-RELATED TRANSCRIPTIONAL REPRESSOR"/>
    <property type="match status" value="1"/>
</dbReference>
<protein>
    <submittedName>
        <fullName evidence="7">LacI family transcriptional regulator</fullName>
    </submittedName>
</protein>
<evidence type="ECO:0000256" key="4">
    <source>
        <dbReference type="ARBA" id="ARBA00023163"/>
    </source>
</evidence>
<dbReference type="InterPro" id="IPR028082">
    <property type="entry name" value="Peripla_BP_I"/>
</dbReference>
<sequence length="337" mass="37283">MAVTISDIAKKAGVSSATVSRVLNDSGYVKQSTREKIEAAIKEMNFTPSAIARSLSKNETNTIGVIVPDITNSYFGEVIKGISEVAEANNLNIILFNTDNYLEKEVRALNVLKEQRIKGIIMTPGFGEENNKEYIETINNLNIPIVLVSADLKFKELSGIFVDNVLGGFNATNLLISEGHTKIGIMTGILSSEPAAERVVGYKKALKEANIEINDKYILDGQFSMEKAYELTKKLLDSKDKPTALITSSNRMTMGAIKALKENNKNIPEDLAIVAFDKVDLLDVLGIRITYIDECPMELGRNSMNLLCDIFNDSDKNFKRRVIIVPKLIIKGSEKKR</sequence>
<dbReference type="SUPFAM" id="SSF53822">
    <property type="entry name" value="Periplasmic binding protein-like I"/>
    <property type="match status" value="1"/>
</dbReference>
<dbReference type="GO" id="GO:0000976">
    <property type="term" value="F:transcription cis-regulatory region binding"/>
    <property type="evidence" value="ECO:0007669"/>
    <property type="project" value="TreeGrafter"/>
</dbReference>
<keyword evidence="4" id="KW-0804">Transcription</keyword>
<accession>A0A2A7MF92</accession>
<dbReference type="InterPro" id="IPR001387">
    <property type="entry name" value="Cro/C1-type_HTH"/>
</dbReference>
<evidence type="ECO:0000256" key="3">
    <source>
        <dbReference type="ARBA" id="ARBA00023125"/>
    </source>
</evidence>
<dbReference type="Gene3D" id="1.10.260.40">
    <property type="entry name" value="lambda repressor-like DNA-binding domains"/>
    <property type="match status" value="1"/>
</dbReference>
<dbReference type="SMART" id="SM00354">
    <property type="entry name" value="HTH_LACI"/>
    <property type="match status" value="1"/>
</dbReference>
<dbReference type="PROSITE" id="PS50932">
    <property type="entry name" value="HTH_LACI_2"/>
    <property type="match status" value="1"/>
</dbReference>
<organism evidence="7 8">
    <name type="scientific">Clostridium neonatale</name>
    <dbReference type="NCBI Taxonomy" id="137838"/>
    <lineage>
        <taxon>Bacteria</taxon>
        <taxon>Bacillati</taxon>
        <taxon>Bacillota</taxon>
        <taxon>Clostridia</taxon>
        <taxon>Eubacteriales</taxon>
        <taxon>Clostridiaceae</taxon>
        <taxon>Clostridium</taxon>
    </lineage>
</organism>
<gene>
    <name evidence="7" type="ORF">CQ394_00290</name>
</gene>
<keyword evidence="2" id="KW-0805">Transcription regulation</keyword>
<dbReference type="Pfam" id="PF00532">
    <property type="entry name" value="Peripla_BP_1"/>
    <property type="match status" value="1"/>
</dbReference>
<keyword evidence="3" id="KW-0238">DNA-binding</keyword>
<dbReference type="PROSITE" id="PS50943">
    <property type="entry name" value="HTH_CROC1"/>
    <property type="match status" value="1"/>
</dbReference>
<reference evidence="7 8" key="1">
    <citation type="submission" date="2017-10" db="EMBL/GenBank/DDBJ databases">
        <title>Effective Description of Clostridium neonatale sp. nov. linked to necrotizing enterocolitis in neonates and a clarification of species assignable to the genus Clostridium (Prazmowski 1880) emend. Lawson and Rainey 2016.</title>
        <authorList>
            <person name="Bernard K."/>
            <person name="Burdz T."/>
            <person name="Wiebe D."/>
            <person name="Balcewich B."/>
            <person name="Alfa M."/>
            <person name="Bernier A.-M."/>
        </authorList>
    </citation>
    <scope>NUCLEOTIDE SEQUENCE [LARGE SCALE GENOMIC DNA]</scope>
    <source>
        <strain evidence="7 8">LCDC99A005</strain>
    </source>
</reference>
<name>A0A2A7MF92_9CLOT</name>
<dbReference type="AlphaFoldDB" id="A0A2A7MF92"/>
<dbReference type="InterPro" id="IPR010982">
    <property type="entry name" value="Lambda_DNA-bd_dom_sf"/>
</dbReference>
<dbReference type="PANTHER" id="PTHR30146:SF148">
    <property type="entry name" value="HTH-TYPE TRANSCRIPTIONAL REPRESSOR PURR-RELATED"/>
    <property type="match status" value="1"/>
</dbReference>
<evidence type="ECO:0000256" key="1">
    <source>
        <dbReference type="ARBA" id="ARBA00022491"/>
    </source>
</evidence>
<dbReference type="InterPro" id="IPR000843">
    <property type="entry name" value="HTH_LacI"/>
</dbReference>
<dbReference type="PROSITE" id="PS00356">
    <property type="entry name" value="HTH_LACI_1"/>
    <property type="match status" value="1"/>
</dbReference>
<dbReference type="InterPro" id="IPR001761">
    <property type="entry name" value="Peripla_BP/Lac1_sug-bd_dom"/>
</dbReference>
<dbReference type="CDD" id="cd06267">
    <property type="entry name" value="PBP1_LacI_sugar_binding-like"/>
    <property type="match status" value="1"/>
</dbReference>
<dbReference type="Gene3D" id="3.40.50.2300">
    <property type="match status" value="2"/>
</dbReference>
<keyword evidence="1" id="KW-0678">Repressor</keyword>
<dbReference type="GO" id="GO:0003700">
    <property type="term" value="F:DNA-binding transcription factor activity"/>
    <property type="evidence" value="ECO:0007669"/>
    <property type="project" value="TreeGrafter"/>
</dbReference>
<evidence type="ECO:0000313" key="8">
    <source>
        <dbReference type="Proteomes" id="UP000220840"/>
    </source>
</evidence>
<keyword evidence="8" id="KW-1185">Reference proteome</keyword>
<dbReference type="STRING" id="137838.GCA_001458595_01493"/>
<evidence type="ECO:0000256" key="2">
    <source>
        <dbReference type="ARBA" id="ARBA00023015"/>
    </source>
</evidence>
<dbReference type="EMBL" id="PDCJ01000001">
    <property type="protein sequence ID" value="PEG30207.1"/>
    <property type="molecule type" value="Genomic_DNA"/>
</dbReference>